<accession>A0ABU6XA86</accession>
<organism evidence="1 2">
    <name type="scientific">Stylosanthes scabra</name>
    <dbReference type="NCBI Taxonomy" id="79078"/>
    <lineage>
        <taxon>Eukaryota</taxon>
        <taxon>Viridiplantae</taxon>
        <taxon>Streptophyta</taxon>
        <taxon>Embryophyta</taxon>
        <taxon>Tracheophyta</taxon>
        <taxon>Spermatophyta</taxon>
        <taxon>Magnoliopsida</taxon>
        <taxon>eudicotyledons</taxon>
        <taxon>Gunneridae</taxon>
        <taxon>Pentapetalae</taxon>
        <taxon>rosids</taxon>
        <taxon>fabids</taxon>
        <taxon>Fabales</taxon>
        <taxon>Fabaceae</taxon>
        <taxon>Papilionoideae</taxon>
        <taxon>50 kb inversion clade</taxon>
        <taxon>dalbergioids sensu lato</taxon>
        <taxon>Dalbergieae</taxon>
        <taxon>Pterocarpus clade</taxon>
        <taxon>Stylosanthes</taxon>
    </lineage>
</organism>
<evidence type="ECO:0000313" key="1">
    <source>
        <dbReference type="EMBL" id="MED6195016.1"/>
    </source>
</evidence>
<dbReference type="EMBL" id="JASCZI010211606">
    <property type="protein sequence ID" value="MED6195016.1"/>
    <property type="molecule type" value="Genomic_DNA"/>
</dbReference>
<dbReference type="Proteomes" id="UP001341840">
    <property type="component" value="Unassembled WGS sequence"/>
</dbReference>
<keyword evidence="2" id="KW-1185">Reference proteome</keyword>
<gene>
    <name evidence="1" type="ORF">PIB30_034155</name>
</gene>
<reference evidence="1 2" key="1">
    <citation type="journal article" date="2023" name="Plants (Basel)">
        <title>Bridging the Gap: Combining Genomics and Transcriptomics Approaches to Understand Stylosanthes scabra, an Orphan Legume from the Brazilian Caatinga.</title>
        <authorList>
            <person name="Ferreira-Neto J.R.C."/>
            <person name="da Silva M.D."/>
            <person name="Binneck E."/>
            <person name="de Melo N.F."/>
            <person name="da Silva R.H."/>
            <person name="de Melo A.L.T.M."/>
            <person name="Pandolfi V."/>
            <person name="Bustamante F.O."/>
            <person name="Brasileiro-Vidal A.C."/>
            <person name="Benko-Iseppon A.M."/>
        </authorList>
    </citation>
    <scope>NUCLEOTIDE SEQUENCE [LARGE SCALE GENOMIC DNA]</scope>
    <source>
        <tissue evidence="1">Leaves</tissue>
    </source>
</reference>
<evidence type="ECO:0000313" key="2">
    <source>
        <dbReference type="Proteomes" id="UP001341840"/>
    </source>
</evidence>
<sequence>MQRFLLGDSSSDLGHNSDYRDAQYFNLRPGHSFIIINDPSPVLDILTWLHPVTPFLNVPTPPARDKGFQLQQRESLPPSGRVTHHLGPHLSRFLLHRRLRNLLNHWPRSSRFDTSPAIVLSYAMSGFSAHLCALYYTKFSVAGNSFYFLSIVVTSLNEWRRGLRRRIWLGIARLTLSTRWQRRFLGKGAVMKVDRRFSMITHEGFR</sequence>
<proteinExistence type="predicted"/>
<protein>
    <submittedName>
        <fullName evidence="1">Uncharacterized protein</fullName>
    </submittedName>
</protein>
<comment type="caution">
    <text evidence="1">The sequence shown here is derived from an EMBL/GenBank/DDBJ whole genome shotgun (WGS) entry which is preliminary data.</text>
</comment>
<name>A0ABU6XA86_9FABA</name>